<evidence type="ECO:0000256" key="1">
    <source>
        <dbReference type="ARBA" id="ARBA00004429"/>
    </source>
</evidence>
<dbReference type="Proteomes" id="UP001626549">
    <property type="component" value="Chromosome"/>
</dbReference>
<keyword evidence="3" id="KW-1003">Cell membrane</keyword>
<dbReference type="EMBL" id="CP136865">
    <property type="protein sequence ID" value="WOJ97667.1"/>
    <property type="molecule type" value="Genomic_DNA"/>
</dbReference>
<evidence type="ECO:0000256" key="2">
    <source>
        <dbReference type="ARBA" id="ARBA00022448"/>
    </source>
</evidence>
<comment type="subcellular location">
    <subcellularLocation>
        <location evidence="1 9">Cell inner membrane</location>
        <topology evidence="1 9">Multi-pass membrane protein</topology>
    </subcellularLocation>
</comment>
<feature type="transmembrane region" description="Helical" evidence="9">
    <location>
        <begin position="18"/>
        <end position="39"/>
    </location>
</feature>
<keyword evidence="7 9" id="KW-0472">Membrane</keyword>
<gene>
    <name evidence="11" type="ORF">R0137_03615</name>
</gene>
<comment type="subunit">
    <text evidence="9">The complex comprises the extracytoplasmic solute receptor protein and the two transmembrane proteins.</text>
</comment>
<feature type="transmembrane region" description="Helical" evidence="9">
    <location>
        <begin position="93"/>
        <end position="118"/>
    </location>
</feature>
<evidence type="ECO:0000313" key="11">
    <source>
        <dbReference type="EMBL" id="WOJ97667.1"/>
    </source>
</evidence>
<accession>A0ABZ0IF54</accession>
<reference evidence="11 12" key="1">
    <citation type="submission" date="2023-10" db="EMBL/GenBank/DDBJ databases">
        <title>Two novel species belonging to the OM43/NOR5 clade.</title>
        <authorList>
            <person name="Park M."/>
        </authorList>
    </citation>
    <scope>NUCLEOTIDE SEQUENCE [LARGE SCALE GENOMIC DNA]</scope>
    <source>
        <strain evidence="11 12">IMCC45268</strain>
    </source>
</reference>
<sequence length="165" mass="17873">MANAAEEFSGKISLLSKWVASVGLLLMTAIIVVQVFSRYVLNSSPVWAEQAALLLMIWYVFIAAAAGVREGFHIRIAVIANSLPEGLQRWVRFLTHLLVLLFGIAMAVFGAQLAGATWEHVIPTLGVSRGLAYIPISISGVLIVGFSAEQLLADLRSKEVGPLWN</sequence>
<dbReference type="InterPro" id="IPR055348">
    <property type="entry name" value="DctQ"/>
</dbReference>
<evidence type="ECO:0000259" key="10">
    <source>
        <dbReference type="Pfam" id="PF04290"/>
    </source>
</evidence>
<dbReference type="Pfam" id="PF04290">
    <property type="entry name" value="DctQ"/>
    <property type="match status" value="1"/>
</dbReference>
<keyword evidence="2 9" id="KW-0813">Transport</keyword>
<keyword evidence="5 9" id="KW-0812">Transmembrane</keyword>
<evidence type="ECO:0000256" key="9">
    <source>
        <dbReference type="RuleBase" id="RU369079"/>
    </source>
</evidence>
<keyword evidence="12" id="KW-1185">Reference proteome</keyword>
<name>A0ABZ0IF54_9GAMM</name>
<feature type="transmembrane region" description="Helical" evidence="9">
    <location>
        <begin position="130"/>
        <end position="148"/>
    </location>
</feature>
<protein>
    <recommendedName>
        <fullName evidence="9">TRAP transporter small permease protein</fullName>
    </recommendedName>
</protein>
<evidence type="ECO:0000256" key="6">
    <source>
        <dbReference type="ARBA" id="ARBA00022989"/>
    </source>
</evidence>
<evidence type="ECO:0000256" key="7">
    <source>
        <dbReference type="ARBA" id="ARBA00023136"/>
    </source>
</evidence>
<dbReference type="PANTHER" id="PTHR35011">
    <property type="entry name" value="2,3-DIKETO-L-GULONATE TRAP TRANSPORTER SMALL PERMEASE PROTEIN YIAM"/>
    <property type="match status" value="1"/>
</dbReference>
<feature type="domain" description="Tripartite ATP-independent periplasmic transporters DctQ component" evidence="10">
    <location>
        <begin position="27"/>
        <end position="156"/>
    </location>
</feature>
<dbReference type="InterPro" id="IPR007387">
    <property type="entry name" value="TRAP_DctQ"/>
</dbReference>
<proteinExistence type="inferred from homology"/>
<comment type="similarity">
    <text evidence="8 9">Belongs to the TRAP transporter small permease family.</text>
</comment>
<comment type="function">
    <text evidence="9">Part of the tripartite ATP-independent periplasmic (TRAP) transport system.</text>
</comment>
<evidence type="ECO:0000256" key="4">
    <source>
        <dbReference type="ARBA" id="ARBA00022519"/>
    </source>
</evidence>
<dbReference type="PANTHER" id="PTHR35011:SF11">
    <property type="entry name" value="TRAP TRANSPORTER SMALL PERMEASE PROTEIN"/>
    <property type="match status" value="1"/>
</dbReference>
<dbReference type="RefSeq" id="WP_407328613.1">
    <property type="nucleotide sequence ID" value="NZ_CP136865.1"/>
</dbReference>
<evidence type="ECO:0000313" key="12">
    <source>
        <dbReference type="Proteomes" id="UP001626549"/>
    </source>
</evidence>
<organism evidence="11 12">
    <name type="scientific">Congregibacter brevis</name>
    <dbReference type="NCBI Taxonomy" id="3081201"/>
    <lineage>
        <taxon>Bacteria</taxon>
        <taxon>Pseudomonadati</taxon>
        <taxon>Pseudomonadota</taxon>
        <taxon>Gammaproteobacteria</taxon>
        <taxon>Cellvibrionales</taxon>
        <taxon>Halieaceae</taxon>
        <taxon>Congregibacter</taxon>
    </lineage>
</organism>
<keyword evidence="4 9" id="KW-0997">Cell inner membrane</keyword>
<evidence type="ECO:0000256" key="3">
    <source>
        <dbReference type="ARBA" id="ARBA00022475"/>
    </source>
</evidence>
<keyword evidence="6 9" id="KW-1133">Transmembrane helix</keyword>
<evidence type="ECO:0000256" key="8">
    <source>
        <dbReference type="ARBA" id="ARBA00038436"/>
    </source>
</evidence>
<evidence type="ECO:0000256" key="5">
    <source>
        <dbReference type="ARBA" id="ARBA00022692"/>
    </source>
</evidence>
<feature type="transmembrane region" description="Helical" evidence="9">
    <location>
        <begin position="51"/>
        <end position="72"/>
    </location>
</feature>